<dbReference type="Proteomes" id="UP001244011">
    <property type="component" value="Unassembled WGS sequence"/>
</dbReference>
<comment type="similarity">
    <text evidence="2">Belongs to the ferric reductase (FRE) family.</text>
</comment>
<evidence type="ECO:0000256" key="9">
    <source>
        <dbReference type="ARBA" id="ARBA00023136"/>
    </source>
</evidence>
<name>A0AAJ0BQK7_9PEZI</name>
<dbReference type="InterPro" id="IPR013130">
    <property type="entry name" value="Fe3_Rdtase_TM_dom"/>
</dbReference>
<evidence type="ECO:0000256" key="11">
    <source>
        <dbReference type="SAM" id="Phobius"/>
    </source>
</evidence>
<evidence type="ECO:0000256" key="4">
    <source>
        <dbReference type="ARBA" id="ARBA00022692"/>
    </source>
</evidence>
<evidence type="ECO:0000256" key="10">
    <source>
        <dbReference type="SAM" id="MobiDB-lite"/>
    </source>
</evidence>
<keyword evidence="14" id="KW-1185">Reference proteome</keyword>
<gene>
    <name evidence="13" type="ORF">QBC33DRAFT_481180</name>
</gene>
<evidence type="ECO:0000256" key="7">
    <source>
        <dbReference type="ARBA" id="ARBA00023002"/>
    </source>
</evidence>
<feature type="region of interest" description="Disordered" evidence="10">
    <location>
        <begin position="538"/>
        <end position="560"/>
    </location>
</feature>
<feature type="transmembrane region" description="Helical" evidence="11">
    <location>
        <begin position="208"/>
        <end position="227"/>
    </location>
</feature>
<evidence type="ECO:0000256" key="2">
    <source>
        <dbReference type="ARBA" id="ARBA00006278"/>
    </source>
</evidence>
<evidence type="ECO:0000313" key="13">
    <source>
        <dbReference type="EMBL" id="KAK1762653.1"/>
    </source>
</evidence>
<dbReference type="GO" id="GO:0015677">
    <property type="term" value="P:copper ion import"/>
    <property type="evidence" value="ECO:0007669"/>
    <property type="project" value="TreeGrafter"/>
</dbReference>
<feature type="transmembrane region" description="Helical" evidence="11">
    <location>
        <begin position="287"/>
        <end position="314"/>
    </location>
</feature>
<evidence type="ECO:0000256" key="8">
    <source>
        <dbReference type="ARBA" id="ARBA00023065"/>
    </source>
</evidence>
<evidence type="ECO:0000256" key="1">
    <source>
        <dbReference type="ARBA" id="ARBA00004141"/>
    </source>
</evidence>
<dbReference type="InterPro" id="IPR039261">
    <property type="entry name" value="FNR_nucleotide-bd"/>
</dbReference>
<dbReference type="GO" id="GO:0006879">
    <property type="term" value="P:intracellular iron ion homeostasis"/>
    <property type="evidence" value="ECO:0007669"/>
    <property type="project" value="TreeGrafter"/>
</dbReference>
<dbReference type="RefSeq" id="XP_060278866.1">
    <property type="nucleotide sequence ID" value="XM_060425346.1"/>
</dbReference>
<dbReference type="SUPFAM" id="SSF52343">
    <property type="entry name" value="Ferredoxin reductase-like, C-terminal NADP-linked domain"/>
    <property type="match status" value="1"/>
</dbReference>
<dbReference type="GeneID" id="85308533"/>
<dbReference type="GO" id="GO:0000293">
    <property type="term" value="F:ferric-chelate reductase activity"/>
    <property type="evidence" value="ECO:0007669"/>
    <property type="project" value="UniProtKB-ARBA"/>
</dbReference>
<keyword evidence="5" id="KW-0249">Electron transport</keyword>
<accession>A0AAJ0BQK7</accession>
<dbReference type="InterPro" id="IPR013121">
    <property type="entry name" value="Fe_red_NAD-bd_6"/>
</dbReference>
<keyword evidence="3" id="KW-0813">Transport</keyword>
<dbReference type="Pfam" id="PF08022">
    <property type="entry name" value="FAD_binding_8"/>
    <property type="match status" value="1"/>
</dbReference>
<keyword evidence="4 11" id="KW-0812">Transmembrane</keyword>
<comment type="caution">
    <text evidence="13">The sequence shown here is derived from an EMBL/GenBank/DDBJ whole genome shotgun (WGS) entry which is preliminary data.</text>
</comment>
<dbReference type="EMBL" id="MU839035">
    <property type="protein sequence ID" value="KAK1762653.1"/>
    <property type="molecule type" value="Genomic_DNA"/>
</dbReference>
<dbReference type="Pfam" id="PF08030">
    <property type="entry name" value="NAD_binding_6"/>
    <property type="match status" value="1"/>
</dbReference>
<feature type="compositionally biased region" description="Basic and acidic residues" evidence="10">
    <location>
        <begin position="545"/>
        <end position="556"/>
    </location>
</feature>
<evidence type="ECO:0000256" key="6">
    <source>
        <dbReference type="ARBA" id="ARBA00022989"/>
    </source>
</evidence>
<keyword evidence="6 11" id="KW-1133">Transmembrane helix</keyword>
<feature type="transmembrane region" description="Helical" evidence="11">
    <location>
        <begin position="123"/>
        <end position="143"/>
    </location>
</feature>
<feature type="transmembrane region" description="Helical" evidence="11">
    <location>
        <begin position="52"/>
        <end position="72"/>
    </location>
</feature>
<keyword evidence="7" id="KW-0560">Oxidoreductase</keyword>
<dbReference type="SFLD" id="SFLDG01168">
    <property type="entry name" value="Ferric_reductase_subgroup_(FRE"/>
    <property type="match status" value="1"/>
</dbReference>
<evidence type="ECO:0000256" key="5">
    <source>
        <dbReference type="ARBA" id="ARBA00022982"/>
    </source>
</evidence>
<dbReference type="GO" id="GO:0006826">
    <property type="term" value="P:iron ion transport"/>
    <property type="evidence" value="ECO:0007669"/>
    <property type="project" value="TreeGrafter"/>
</dbReference>
<dbReference type="CDD" id="cd06186">
    <property type="entry name" value="NOX_Duox_like_FAD_NADP"/>
    <property type="match status" value="1"/>
</dbReference>
<reference evidence="13" key="1">
    <citation type="submission" date="2023-06" db="EMBL/GenBank/DDBJ databases">
        <title>Genome-scale phylogeny and comparative genomics of the fungal order Sordariales.</title>
        <authorList>
            <consortium name="Lawrence Berkeley National Laboratory"/>
            <person name="Hensen N."/>
            <person name="Bonometti L."/>
            <person name="Westerberg I."/>
            <person name="Brannstrom I.O."/>
            <person name="Guillou S."/>
            <person name="Cros-Aarteil S."/>
            <person name="Calhoun S."/>
            <person name="Haridas S."/>
            <person name="Kuo A."/>
            <person name="Mondo S."/>
            <person name="Pangilinan J."/>
            <person name="Riley R."/>
            <person name="Labutti K."/>
            <person name="Andreopoulos B."/>
            <person name="Lipzen A."/>
            <person name="Chen C."/>
            <person name="Yanf M."/>
            <person name="Daum C."/>
            <person name="Ng V."/>
            <person name="Clum A."/>
            <person name="Steindorff A."/>
            <person name="Ohm R."/>
            <person name="Martin F."/>
            <person name="Silar P."/>
            <person name="Natvig D."/>
            <person name="Lalanne C."/>
            <person name="Gautier V."/>
            <person name="Ament-Velasquez S.L."/>
            <person name="Kruys A."/>
            <person name="Hutchinson M.I."/>
            <person name="Powell A.J."/>
            <person name="Barry K."/>
            <person name="Miller A.N."/>
            <person name="Grigoriev I.V."/>
            <person name="Debuchy R."/>
            <person name="Gladieux P."/>
            <person name="Thoren M.H."/>
            <person name="Johannesson H."/>
        </authorList>
    </citation>
    <scope>NUCLEOTIDE SEQUENCE</scope>
    <source>
        <strain evidence="13">8032-3</strain>
    </source>
</reference>
<keyword evidence="9 11" id="KW-0472">Membrane</keyword>
<dbReference type="Pfam" id="PF01794">
    <property type="entry name" value="Ferric_reduct"/>
    <property type="match status" value="1"/>
</dbReference>
<dbReference type="SFLD" id="SFLDS00052">
    <property type="entry name" value="Ferric_Reductase_Domain"/>
    <property type="match status" value="1"/>
</dbReference>
<comment type="subcellular location">
    <subcellularLocation>
        <location evidence="1">Membrane</location>
        <topology evidence="1">Multi-pass membrane protein</topology>
    </subcellularLocation>
</comment>
<keyword evidence="8" id="KW-0406">Ion transport</keyword>
<dbReference type="PROSITE" id="PS51384">
    <property type="entry name" value="FAD_FR"/>
    <property type="match status" value="1"/>
</dbReference>
<dbReference type="PANTHER" id="PTHR32361:SF3">
    <property type="entry name" value="REDUCTASE, PUTATIVE (AFU_ORTHOLOGUE AFUA_6G13750)-RELATED"/>
    <property type="match status" value="1"/>
</dbReference>
<protein>
    <submittedName>
        <fullName evidence="13">Ferric reductase transmembrane component</fullName>
    </submittedName>
</protein>
<dbReference type="InterPro" id="IPR013112">
    <property type="entry name" value="FAD-bd_8"/>
</dbReference>
<dbReference type="InterPro" id="IPR051410">
    <property type="entry name" value="Ferric/Cupric_Reductase"/>
</dbReference>
<dbReference type="InterPro" id="IPR017927">
    <property type="entry name" value="FAD-bd_FR_type"/>
</dbReference>
<evidence type="ECO:0000256" key="3">
    <source>
        <dbReference type="ARBA" id="ARBA00022448"/>
    </source>
</evidence>
<evidence type="ECO:0000259" key="12">
    <source>
        <dbReference type="PROSITE" id="PS51384"/>
    </source>
</evidence>
<feature type="domain" description="FAD-binding FR-type" evidence="12">
    <location>
        <begin position="335"/>
        <end position="454"/>
    </location>
</feature>
<dbReference type="PANTHER" id="PTHR32361">
    <property type="entry name" value="FERRIC/CUPRIC REDUCTASE TRANSMEMBRANE COMPONENT"/>
    <property type="match status" value="1"/>
</dbReference>
<proteinExistence type="inferred from homology"/>
<dbReference type="AlphaFoldDB" id="A0AAJ0BQK7"/>
<dbReference type="Gene3D" id="3.40.50.80">
    <property type="entry name" value="Nucleotide-binding domain of ferredoxin-NADP reductase (FNR) module"/>
    <property type="match status" value="1"/>
</dbReference>
<organism evidence="13 14">
    <name type="scientific">Phialemonium atrogriseum</name>
    <dbReference type="NCBI Taxonomy" id="1093897"/>
    <lineage>
        <taxon>Eukaryota</taxon>
        <taxon>Fungi</taxon>
        <taxon>Dikarya</taxon>
        <taxon>Ascomycota</taxon>
        <taxon>Pezizomycotina</taxon>
        <taxon>Sordariomycetes</taxon>
        <taxon>Sordariomycetidae</taxon>
        <taxon>Cephalothecales</taxon>
        <taxon>Cephalothecaceae</taxon>
        <taxon>Phialemonium</taxon>
    </lineage>
</organism>
<dbReference type="GO" id="GO:0005886">
    <property type="term" value="C:plasma membrane"/>
    <property type="evidence" value="ECO:0007669"/>
    <property type="project" value="TreeGrafter"/>
</dbReference>
<feature type="transmembrane region" description="Helical" evidence="11">
    <location>
        <begin position="247"/>
        <end position="266"/>
    </location>
</feature>
<sequence length="627" mass="69404">MIDLTARHIQNFSEASGLEPHWGYADRAVPCTNDAGSCEYLDAVYGAHDRGMLYMGIFWATIGGILLVWGVGRRFFETSPSPSSHPRHGGITRLRHSIAATSRQYLLPTSITSIFGHVPRLQVAILLVLTGYLTIWTFMGITYKKWITPVKGQPGVYNTRTSLGPWSDRIGVVAYALTPLSVLLASRENLLSLVTGVPYTSFIFLHRWTGYIIVIQSVLHTVGWVIIEARLYQPQPDVWNDFAPQLYIVWGFVALGLLVLMWLLALPVMVRKVTGYEFFRKTHYVLAMVYIGALIGHWQALQCFLVPGLVLWFLDRAARFVRMAMLHYGYKDQKRGWGFSSVPARARVWTDEINGDIVRLDFAHLQQPYKVGQHFFLCFTEGSIWQSHPLTPLSLPDPAADGTVPHAYIIRAKKGETRRIAELLRSKAETAPVSAEPPTTPVILQGPYGEDIGDSLGRDVNVLCVAGGTGITYVLPPLLKLIREKPAPGRKVELVWAVRREQDLEWIGPELAEIRGAAQSHGVAIRVFVTAEAGSEKGPSAASIADEKSPAPDIEGRGTGIRPNLDQVVKEFVGEVVAGPTAVFASGPVGMITDLRTSVAACNSGAKVWRGEERFDVKLVCDNRLEW</sequence>
<evidence type="ECO:0000313" key="14">
    <source>
        <dbReference type="Proteomes" id="UP001244011"/>
    </source>
</evidence>